<evidence type="ECO:0000313" key="11">
    <source>
        <dbReference type="EMBL" id="QWO71425.1"/>
    </source>
</evidence>
<comment type="catalytic activity">
    <reaction evidence="7 8">
        <text>RNA(n) + a ribonucleoside 5'-triphosphate = RNA(n+1) + diphosphate</text>
        <dbReference type="Rhea" id="RHEA:21248"/>
        <dbReference type="Rhea" id="RHEA-COMP:14527"/>
        <dbReference type="Rhea" id="RHEA-COMP:17342"/>
        <dbReference type="ChEBI" id="CHEBI:33019"/>
        <dbReference type="ChEBI" id="CHEBI:61557"/>
        <dbReference type="ChEBI" id="CHEBI:140395"/>
        <dbReference type="EC" id="2.7.7.6"/>
    </reaction>
</comment>
<evidence type="ECO:0000256" key="5">
    <source>
        <dbReference type="ARBA" id="ARBA00022695"/>
    </source>
</evidence>
<evidence type="ECO:0000256" key="2">
    <source>
        <dbReference type="ARBA" id="ARBA00012418"/>
    </source>
</evidence>
<dbReference type="InterPro" id="IPR043502">
    <property type="entry name" value="DNA/RNA_pol_sf"/>
</dbReference>
<evidence type="ECO:0000256" key="8">
    <source>
        <dbReference type="RuleBase" id="RU003805"/>
    </source>
</evidence>
<evidence type="ECO:0000259" key="10">
    <source>
        <dbReference type="Pfam" id="PF00940"/>
    </source>
</evidence>
<dbReference type="PANTHER" id="PTHR10102:SF0">
    <property type="entry name" value="DNA-DIRECTED RNA POLYMERASE, MITOCHONDRIAL"/>
    <property type="match status" value="1"/>
</dbReference>
<organism evidence="11">
    <name type="scientific">Termitomyces sp. T73sscA</name>
    <dbReference type="NCBI Taxonomy" id="2811469"/>
    <lineage>
        <taxon>Eukaryota</taxon>
        <taxon>Fungi</taxon>
        <taxon>Dikarya</taxon>
        <taxon>Basidiomycota</taxon>
        <taxon>Agaricomycotina</taxon>
        <taxon>Agaricomycetes</taxon>
        <taxon>Agaricomycetidae</taxon>
        <taxon>Agaricales</taxon>
        <taxon>Tricholomatineae</taxon>
        <taxon>Lyophyllaceae</taxon>
        <taxon>Termitomyces</taxon>
    </lineage>
</organism>
<feature type="domain" description="DNA-directed RNA polymerase C-terminal" evidence="10">
    <location>
        <begin position="1107"/>
        <end position="1403"/>
    </location>
</feature>
<dbReference type="InterPro" id="IPR046950">
    <property type="entry name" value="DNA-dir_Rpol_C_phage-type"/>
</dbReference>
<dbReference type="EMBL" id="MW874148">
    <property type="protein sequence ID" value="QWO71425.1"/>
    <property type="molecule type" value="Genomic_DNA"/>
</dbReference>
<dbReference type="GO" id="GO:0003899">
    <property type="term" value="F:DNA-directed RNA polymerase activity"/>
    <property type="evidence" value="ECO:0007669"/>
    <property type="project" value="UniProtKB-EC"/>
</dbReference>
<keyword evidence="4 8" id="KW-0808">Transferase</keyword>
<protein>
    <recommendedName>
        <fullName evidence="2 8">DNA-directed RNA polymerase</fullName>
        <ecNumber evidence="2 8">2.7.7.6</ecNumber>
    </recommendedName>
</protein>
<comment type="similarity">
    <text evidence="1 8">Belongs to the phage and mitochondrial RNA polymerase family.</text>
</comment>
<dbReference type="SUPFAM" id="SSF56672">
    <property type="entry name" value="DNA/RNA polymerases"/>
    <property type="match status" value="1"/>
</dbReference>
<evidence type="ECO:0000256" key="7">
    <source>
        <dbReference type="ARBA" id="ARBA00048552"/>
    </source>
</evidence>
<evidence type="ECO:0000256" key="4">
    <source>
        <dbReference type="ARBA" id="ARBA00022679"/>
    </source>
</evidence>
<evidence type="ECO:0000256" key="6">
    <source>
        <dbReference type="ARBA" id="ARBA00023163"/>
    </source>
</evidence>
<dbReference type="Gene3D" id="3.30.70.370">
    <property type="match status" value="1"/>
</dbReference>
<keyword evidence="5 8" id="KW-0548">Nucleotidyltransferase</keyword>
<dbReference type="PANTHER" id="PTHR10102">
    <property type="entry name" value="DNA-DIRECTED RNA POLYMERASE, MITOCHONDRIAL"/>
    <property type="match status" value="1"/>
</dbReference>
<sequence>MIIVTDNNVEFLLNMLSGSKILGCFARSYDNSHINSERIHLVSSVIGIPSYYEETREKYLKSKIISDNRLHPKFFEWNIKPEVLRNYDVNPYPFVRDIFRLKFKINKNEDQRRKNQNMFIFHFIPYKEAVLFHSIYAKLYTKNFYSVDEGRDPWLDEDQWVSVSEDKSFVVRSDFNVISIFICLDDFVGRYNMIRNNKLLEAIFGNKEDKEKNKELLWQNSLFIFYNYMWSSIVLKFKLNGIDISGGSTTKRHTLKTVQYDLMENLRYMYPQEEFKHILFYSQIDPSLKSTIPLEEYRKGLDYSKQVDKESYWKNWTRNVHELVQNLELDQIILKKEVIKLEDMIQHNYIITARSLYLSVINSFVSIINKIKEDLLKNENENRREEFTSKVANKEEELLRFKENFVNMDIKDIESLRDRLEKEENKIFLNLRTFGKNKGVHQKSHKLIGVRNYSSGRASNQILVEDINDLDILCDEFLKATSNFGLEMKKIVNQIKTVKTEEEKYKIQKQMENYCVQFEEEYVDNIIWNSESENKYDPLVVNLMLDWNDKLVKALDNFTHEYEINNYEKLVKEIKLNNGKGELFLLIFALKFRIKEKNKKIETKAKEYSAKLTNIRKKNIDQWVFERYRKYLECESSPIVSRILYILVNMISNYKIYDKDNDAFETWNMSLANLNHLLGEAILKRAPKEIPRLFFESDSIFKREDIDLITKFYNNNIKNTVSEETIFTIGSSLFELLVNTVDIFQIYGPIFENGKWNKYVKIKESYIADLNQRLVHPRKLPMVINPVKWEINKKTGGFLDYEYNNIINSNLIHKNRRNLGESSITEIQTDTINFLNGQVFKINKVILTFLLKEFKKENSLIFKGQNFSHPETSNFLNLDLDQKKKVSAHNSKFNLYKNILTLAVIFEDVNFYIPTYYDFRGRIYSVVDYLTYQGEDLSRGLIEFSNGCVLDNNNVVYVLQYLANTTGKSKLTVLNKTKWAINIINNLNILTIHLSINNLEEIFNYNNFKVCDIKLEELINNSYLKELLIDNEDKLQFLVTLHSFIKNLLNRDQKFCTPICFDATCSGFQHLSAIFLDIEMAITSNVADYLIKAEELERLEEINKEEIINLPKKNEPGDVYSKVAETVIQTIKTVNDFSFKEKLLKLNINRNLLKRPVMTIPYNVGLETMGKQLISAGFFTRYTESLCQEKDKDTIDSKICYFYSVSPNLIKEEFKGDIINFSSREMGKFFSLLYSAVYETFPSLKKYVEYLNKFADIFGKLNAPIIWTTPVGMRIEISYKEFKTKKGKSLYDSKKRNSVSLPIPGKINHKANKLSLLPNFIHSMDSANIQLLVRNLTLNNKNYNINLFTIHDCFATTPNTMKILNLEVRRAFSMMYFDEIYLKKLHFEFLRQISYYEYIYKEDSDGNETCFDLLSCYENYRLFIFISSNKNKEKVKLYLPNLPFKFRWEVVKEIFEKGITNSLYFIN</sequence>
<dbReference type="PROSITE" id="PS00900">
    <property type="entry name" value="RNA_POL_PHAGE_1"/>
    <property type="match status" value="1"/>
</dbReference>
<comment type="function">
    <text evidence="8">DNA-dependent RNA polymerase catalyzes the transcription of DNA into RNA using the four ribonucleoside triphosphates as substrates.</text>
</comment>
<keyword evidence="6 8" id="KW-0804">Transcription</keyword>
<keyword evidence="3 8" id="KW-0240">DNA-directed RNA polymerase</keyword>
<feature type="coiled-coil region" evidence="9">
    <location>
        <begin position="377"/>
        <end position="426"/>
    </location>
</feature>
<geneLocation type="plasmid" evidence="11">
    <name>pT73sscA</name>
</geneLocation>
<dbReference type="InterPro" id="IPR037159">
    <property type="entry name" value="RNA_POL_N_sf"/>
</dbReference>
<evidence type="ECO:0000256" key="1">
    <source>
        <dbReference type="ARBA" id="ARBA00009493"/>
    </source>
</evidence>
<keyword evidence="11" id="KW-0614">Plasmid</keyword>
<keyword evidence="11" id="KW-0496">Mitochondrion</keyword>
<dbReference type="Pfam" id="PF00940">
    <property type="entry name" value="RNA_pol"/>
    <property type="match status" value="1"/>
</dbReference>
<keyword evidence="9" id="KW-0175">Coiled coil</keyword>
<geneLocation type="mitochondrion" evidence="11"/>
<dbReference type="Gene3D" id="1.10.1320.10">
    <property type="entry name" value="DNA-directed RNA polymerase, N-terminal domain"/>
    <property type="match status" value="1"/>
</dbReference>
<gene>
    <name evidence="11" type="primary">rpo</name>
</gene>
<dbReference type="Gene3D" id="1.10.150.20">
    <property type="entry name" value="5' to 3' exonuclease, C-terminal subdomain"/>
    <property type="match status" value="1"/>
</dbReference>
<reference evidence="11" key="1">
    <citation type="journal article" date="2022" name="Curr. Genet.">
        <title>Horizontal transfer of tRNA genes to mitochondrial plasmids facilitates gene loss from fungal mitochondrial DNA.</title>
        <authorList>
            <person name="Nieuwenhuis M."/>
            <person name="Groeneveld J."/>
            <person name="Aanen D.K."/>
        </authorList>
    </citation>
    <scope>NUCLEOTIDE SEQUENCE</scope>
    <source>
        <plasmid evidence="11">pT73sscA</plasmid>
    </source>
</reference>
<dbReference type="InterPro" id="IPR002092">
    <property type="entry name" value="DNA-dir_Rpol_phage-type"/>
</dbReference>
<dbReference type="GO" id="GO:0003677">
    <property type="term" value="F:DNA binding"/>
    <property type="evidence" value="ECO:0007669"/>
    <property type="project" value="InterPro"/>
</dbReference>
<evidence type="ECO:0000256" key="3">
    <source>
        <dbReference type="ARBA" id="ARBA00022478"/>
    </source>
</evidence>
<evidence type="ECO:0000256" key="9">
    <source>
        <dbReference type="SAM" id="Coils"/>
    </source>
</evidence>
<dbReference type="GO" id="GO:0034245">
    <property type="term" value="C:mitochondrial DNA-directed RNA polymerase complex"/>
    <property type="evidence" value="ECO:0007669"/>
    <property type="project" value="TreeGrafter"/>
</dbReference>
<dbReference type="GO" id="GO:0006390">
    <property type="term" value="P:mitochondrial transcription"/>
    <property type="evidence" value="ECO:0007669"/>
    <property type="project" value="TreeGrafter"/>
</dbReference>
<dbReference type="PROSITE" id="PS00489">
    <property type="entry name" value="RNA_POL_PHAGE_2"/>
    <property type="match status" value="1"/>
</dbReference>
<dbReference type="EC" id="2.7.7.6" evidence="2 8"/>
<accession>A0A8F1D646</accession>
<name>A0A8F1D646_9AGAR</name>
<proteinExistence type="inferred from homology"/>